<name>A0ABR4PMC2_9HELO</name>
<feature type="compositionally biased region" description="Polar residues" evidence="1">
    <location>
        <begin position="522"/>
        <end position="555"/>
    </location>
</feature>
<feature type="region of interest" description="Disordered" evidence="1">
    <location>
        <begin position="492"/>
        <end position="555"/>
    </location>
</feature>
<dbReference type="EMBL" id="JBFCZG010000003">
    <property type="protein sequence ID" value="KAL3424237.1"/>
    <property type="molecule type" value="Genomic_DNA"/>
</dbReference>
<evidence type="ECO:0000256" key="1">
    <source>
        <dbReference type="SAM" id="MobiDB-lite"/>
    </source>
</evidence>
<evidence type="ECO:0008006" key="4">
    <source>
        <dbReference type="Google" id="ProtNLM"/>
    </source>
</evidence>
<accession>A0ABR4PMC2</accession>
<feature type="compositionally biased region" description="Polar residues" evidence="1">
    <location>
        <begin position="1"/>
        <end position="23"/>
    </location>
</feature>
<evidence type="ECO:0000313" key="2">
    <source>
        <dbReference type="EMBL" id="KAL3424237.1"/>
    </source>
</evidence>
<evidence type="ECO:0000313" key="3">
    <source>
        <dbReference type="Proteomes" id="UP001629113"/>
    </source>
</evidence>
<feature type="region of interest" description="Disordered" evidence="1">
    <location>
        <begin position="1"/>
        <end position="55"/>
    </location>
</feature>
<reference evidence="2 3" key="1">
    <citation type="submission" date="2024-06" db="EMBL/GenBank/DDBJ databases">
        <title>Complete genome of Phlyctema vagabunda strain 19-DSS-EL-015.</title>
        <authorList>
            <person name="Fiorenzani C."/>
        </authorList>
    </citation>
    <scope>NUCLEOTIDE SEQUENCE [LARGE SCALE GENOMIC DNA]</scope>
    <source>
        <strain evidence="2 3">19-DSS-EL-015</strain>
    </source>
</reference>
<protein>
    <recommendedName>
        <fullName evidence="4">C2H2-type domain-containing protein</fullName>
    </recommendedName>
</protein>
<keyword evidence="3" id="KW-1185">Reference proteome</keyword>
<gene>
    <name evidence="2" type="ORF">PVAG01_03518</name>
</gene>
<proteinExistence type="predicted"/>
<comment type="caution">
    <text evidence="2">The sequence shown here is derived from an EMBL/GenBank/DDBJ whole genome shotgun (WGS) entry which is preliminary data.</text>
</comment>
<feature type="region of interest" description="Disordered" evidence="1">
    <location>
        <begin position="290"/>
        <end position="333"/>
    </location>
</feature>
<sequence length="915" mass="102086">MATPASTSHQAGASATSTPTPETDANLRPAPLKTPARGAGARHPPRPANPTIAPKPVINQQKDTANALASAIQKLELEKQGAVTRDTKDLKIECRRGLRKGKGKKKGSCTCPLCVSRGDAILSEKAESTIQLLIDTCKRKGFDVSKNYAKQMLMRHGGMVLPALKDTEADLSRRERAMIASGRIAWQREKVMAEKAGYKTRDQLVAYIENDDICLKEFQQNVFASAYGKSIARIGSQEVKAKWTKMYDEECKYRDERATYYNELFKCVQDGTCTQEDMVRRLDAYDGIGHVNQDDKTTSDAPGNSGHGSLATHIRQPDNQEAVESAAGNPRQLADRVPCTAMVEYEAELEESDDYESDPCNYDSDTYTDADFDPTDYVSDNNSDAWSENEDVVANVKRFAAALCKAEKKGPPTMIDFIDARDTLIRRYRTKLSRLVPMKLFVCDACEGRFSTFRELRKHVEICDARYPEPANSKLVSPKAVPVFDFAIGKTQNHAQVRENPPSNEESRKASNIAQPLRLGGMTNTKTSQATKPPTPQVQQGVPSTNESGSTPDLSNDYLTSIDAKTALQMLLESNDKSFSDDDSLERCGPYQCDRCGGIFNNFKTLSSHLGKTRSKCNEYYKALYHTVSQQIGTLSSDVTEVEEEEIEPSSRPLIGLKNRALKISLNLESLVRELRTRAAHESYKKIAAELDAKAKQAEERTKVSPPPSKAVWIDPTVQDCDGMIPPRYVDDEDEPHMFPSFIYAEKNVCFTDELPIEETTAALDLNPWQKRLHERLRQLHEEIVDSIVDSVEELLNDEAEVGLRSDPEREDSPGDYSKEAVDHVVALCPLLYKRSMAVGQIILCAGSAALAVAFTQKMLEEIQEYLRVMGDKHLTLRAIERECWRFGMAVQHFCQFGSYELLDSAAYREASPLR</sequence>
<dbReference type="Proteomes" id="UP001629113">
    <property type="component" value="Unassembled WGS sequence"/>
</dbReference>
<organism evidence="2 3">
    <name type="scientific">Phlyctema vagabunda</name>
    <dbReference type="NCBI Taxonomy" id="108571"/>
    <lineage>
        <taxon>Eukaryota</taxon>
        <taxon>Fungi</taxon>
        <taxon>Dikarya</taxon>
        <taxon>Ascomycota</taxon>
        <taxon>Pezizomycotina</taxon>
        <taxon>Leotiomycetes</taxon>
        <taxon>Helotiales</taxon>
        <taxon>Dermateaceae</taxon>
        <taxon>Phlyctema</taxon>
    </lineage>
</organism>